<dbReference type="Proteomes" id="UP000215595">
    <property type="component" value="Unassembled WGS sequence"/>
</dbReference>
<feature type="transmembrane region" description="Helical" evidence="5">
    <location>
        <begin position="12"/>
        <end position="33"/>
    </location>
</feature>
<accession>A0A258FPE8</accession>
<proteinExistence type="predicted"/>
<evidence type="ECO:0000313" key="6">
    <source>
        <dbReference type="EMBL" id="OYX33753.1"/>
    </source>
</evidence>
<evidence type="ECO:0000256" key="3">
    <source>
        <dbReference type="ARBA" id="ARBA00022989"/>
    </source>
</evidence>
<dbReference type="GO" id="GO:0016020">
    <property type="term" value="C:membrane"/>
    <property type="evidence" value="ECO:0007669"/>
    <property type="project" value="UniProtKB-SubCell"/>
</dbReference>
<feature type="transmembrane region" description="Helical" evidence="5">
    <location>
        <begin position="113"/>
        <end position="135"/>
    </location>
</feature>
<organism evidence="6 7">
    <name type="scientific">Brevundimonas subvibrioides</name>
    <dbReference type="NCBI Taxonomy" id="74313"/>
    <lineage>
        <taxon>Bacteria</taxon>
        <taxon>Pseudomonadati</taxon>
        <taxon>Pseudomonadota</taxon>
        <taxon>Alphaproteobacteria</taxon>
        <taxon>Caulobacterales</taxon>
        <taxon>Caulobacteraceae</taxon>
        <taxon>Brevundimonas</taxon>
    </lineage>
</organism>
<sequence length="138" mass="14421">MAFDGSLSGAEAAALWSGLLLLLLVILSMRVALTRRSRRVVLGDGGDPDLALKSRVFGNAAEYIPVGVGAMAILAVLGMPAVGIHMVGVPLLLGRVLHAAGLRGDRATMARVFGILLTWLALFLAAMMLIVHAFVAPH</sequence>
<dbReference type="SUPFAM" id="SSF161084">
    <property type="entry name" value="MAPEG domain-like"/>
    <property type="match status" value="1"/>
</dbReference>
<evidence type="ECO:0000313" key="7">
    <source>
        <dbReference type="Proteomes" id="UP000215595"/>
    </source>
</evidence>
<dbReference type="PANTHER" id="PTHR35814">
    <property type="match status" value="1"/>
</dbReference>
<dbReference type="Gene3D" id="1.20.120.550">
    <property type="entry name" value="Membrane associated eicosanoid/glutathione metabolism-like domain"/>
    <property type="match status" value="1"/>
</dbReference>
<keyword evidence="3 5" id="KW-1133">Transmembrane helix</keyword>
<reference evidence="6 7" key="1">
    <citation type="submission" date="2017-03" db="EMBL/GenBank/DDBJ databases">
        <title>Lifting the veil on microbial sulfur biogeochemistry in mining wastewaters.</title>
        <authorList>
            <person name="Kantor R.S."/>
            <person name="Colenbrander Nelson T."/>
            <person name="Marshall S."/>
            <person name="Bennett D."/>
            <person name="Apte S."/>
            <person name="Camacho D."/>
            <person name="Thomas B.C."/>
            <person name="Warren L.A."/>
            <person name="Banfield J.F."/>
        </authorList>
    </citation>
    <scope>NUCLEOTIDE SEQUENCE [LARGE SCALE GENOMIC DNA]</scope>
    <source>
        <strain evidence="6">32-69-9</strain>
    </source>
</reference>
<comment type="caution">
    <text evidence="6">The sequence shown here is derived from an EMBL/GenBank/DDBJ whole genome shotgun (WGS) entry which is preliminary data.</text>
</comment>
<evidence type="ECO:0000256" key="4">
    <source>
        <dbReference type="ARBA" id="ARBA00023136"/>
    </source>
</evidence>
<keyword evidence="6" id="KW-0808">Transferase</keyword>
<keyword evidence="2 5" id="KW-0812">Transmembrane</keyword>
<dbReference type="PANTHER" id="PTHR35814:SF1">
    <property type="entry name" value="GLUTATHIONE S-TRANSFERASE-RELATED"/>
    <property type="match status" value="1"/>
</dbReference>
<gene>
    <name evidence="6" type="ORF">B7Z01_08360</name>
</gene>
<dbReference type="Pfam" id="PF01124">
    <property type="entry name" value="MAPEG"/>
    <property type="match status" value="1"/>
</dbReference>
<keyword evidence="4 5" id="KW-0472">Membrane</keyword>
<dbReference type="EMBL" id="NCEB01000014">
    <property type="protein sequence ID" value="OYX33753.1"/>
    <property type="molecule type" value="Genomic_DNA"/>
</dbReference>
<evidence type="ECO:0000256" key="2">
    <source>
        <dbReference type="ARBA" id="ARBA00022692"/>
    </source>
</evidence>
<dbReference type="InterPro" id="IPR023352">
    <property type="entry name" value="MAPEG-like_dom_sf"/>
</dbReference>
<dbReference type="InterPro" id="IPR001129">
    <property type="entry name" value="Membr-assoc_MAPEG"/>
</dbReference>
<dbReference type="GO" id="GO:0016740">
    <property type="term" value="F:transferase activity"/>
    <property type="evidence" value="ECO:0007669"/>
    <property type="project" value="UniProtKB-KW"/>
</dbReference>
<evidence type="ECO:0000256" key="1">
    <source>
        <dbReference type="ARBA" id="ARBA00004370"/>
    </source>
</evidence>
<protein>
    <submittedName>
        <fullName evidence="6">Glutathione S-transferase</fullName>
    </submittedName>
</protein>
<feature type="transmembrane region" description="Helical" evidence="5">
    <location>
        <begin position="63"/>
        <end position="93"/>
    </location>
</feature>
<evidence type="ECO:0000256" key="5">
    <source>
        <dbReference type="SAM" id="Phobius"/>
    </source>
</evidence>
<comment type="subcellular location">
    <subcellularLocation>
        <location evidence="1">Membrane</location>
    </subcellularLocation>
</comment>
<dbReference type="AlphaFoldDB" id="A0A258FPE8"/>
<name>A0A258FPE8_9CAUL</name>